<dbReference type="AlphaFoldDB" id="A0A0B6Z4M6"/>
<reference evidence="2" key="1">
    <citation type="submission" date="2014-12" db="EMBL/GenBank/DDBJ databases">
        <title>Insight into the proteome of Arion vulgaris.</title>
        <authorList>
            <person name="Aradska J."/>
            <person name="Bulat T."/>
            <person name="Smidak R."/>
            <person name="Sarate P."/>
            <person name="Gangsoo J."/>
            <person name="Sialana F."/>
            <person name="Bilban M."/>
            <person name="Lubec G."/>
        </authorList>
    </citation>
    <scope>NUCLEOTIDE SEQUENCE</scope>
    <source>
        <tissue evidence="2">Skin</tissue>
    </source>
</reference>
<dbReference type="EMBL" id="HACG01015981">
    <property type="protein sequence ID" value="CEK62846.1"/>
    <property type="molecule type" value="Transcribed_RNA"/>
</dbReference>
<feature type="non-terminal residue" evidence="2">
    <location>
        <position position="76"/>
    </location>
</feature>
<feature type="compositionally biased region" description="Polar residues" evidence="1">
    <location>
        <begin position="14"/>
        <end position="27"/>
    </location>
</feature>
<proteinExistence type="predicted"/>
<organism evidence="2">
    <name type="scientific">Arion vulgaris</name>
    <dbReference type="NCBI Taxonomy" id="1028688"/>
    <lineage>
        <taxon>Eukaryota</taxon>
        <taxon>Metazoa</taxon>
        <taxon>Spiralia</taxon>
        <taxon>Lophotrochozoa</taxon>
        <taxon>Mollusca</taxon>
        <taxon>Gastropoda</taxon>
        <taxon>Heterobranchia</taxon>
        <taxon>Euthyneura</taxon>
        <taxon>Panpulmonata</taxon>
        <taxon>Eupulmonata</taxon>
        <taxon>Stylommatophora</taxon>
        <taxon>Helicina</taxon>
        <taxon>Arionoidea</taxon>
        <taxon>Arionidae</taxon>
        <taxon>Arion</taxon>
    </lineage>
</organism>
<evidence type="ECO:0000256" key="1">
    <source>
        <dbReference type="SAM" id="MobiDB-lite"/>
    </source>
</evidence>
<name>A0A0B6Z4M6_9EUPU</name>
<protein>
    <submittedName>
        <fullName evidence="2">Uncharacterized protein</fullName>
    </submittedName>
</protein>
<sequence>PLLVHLTLVGVSNNDQPLNVSSGSAPQDCTPAGRTGSLLSRKRKSKDSSFTETVSFRVYTGLIKKMNDMTTDKPSS</sequence>
<feature type="region of interest" description="Disordered" evidence="1">
    <location>
        <begin position="14"/>
        <end position="47"/>
    </location>
</feature>
<evidence type="ECO:0000313" key="2">
    <source>
        <dbReference type="EMBL" id="CEK62846.1"/>
    </source>
</evidence>
<accession>A0A0B6Z4M6</accession>
<gene>
    <name evidence="2" type="primary">ORF46299</name>
</gene>
<feature type="non-terminal residue" evidence="2">
    <location>
        <position position="1"/>
    </location>
</feature>